<feature type="transmembrane region" description="Helical" evidence="8">
    <location>
        <begin position="411"/>
        <end position="430"/>
    </location>
</feature>
<gene>
    <name evidence="10" type="ORF">WMO29_16100</name>
</gene>
<keyword evidence="7 8" id="KW-0472">Membrane</keyword>
<comment type="caution">
    <text evidence="10">The sequence shown here is derived from an EMBL/GenBank/DDBJ whole genome shotgun (WGS) entry which is preliminary data.</text>
</comment>
<feature type="transmembrane region" description="Helical" evidence="8">
    <location>
        <begin position="437"/>
        <end position="454"/>
    </location>
</feature>
<feature type="transmembrane region" description="Helical" evidence="8">
    <location>
        <begin position="460"/>
        <end position="483"/>
    </location>
</feature>
<feature type="transmembrane region" description="Helical" evidence="8">
    <location>
        <begin position="177"/>
        <end position="195"/>
    </location>
</feature>
<evidence type="ECO:0000256" key="5">
    <source>
        <dbReference type="ARBA" id="ARBA00022692"/>
    </source>
</evidence>
<keyword evidence="2" id="KW-1003">Cell membrane</keyword>
<dbReference type="InterPro" id="IPR050297">
    <property type="entry name" value="LipidA_mod_glycosyltrf_83"/>
</dbReference>
<feature type="transmembrane region" description="Helical" evidence="8">
    <location>
        <begin position="38"/>
        <end position="57"/>
    </location>
</feature>
<feature type="transmembrane region" description="Helical" evidence="8">
    <location>
        <begin position="271"/>
        <end position="288"/>
    </location>
</feature>
<dbReference type="Proteomes" id="UP001438008">
    <property type="component" value="Unassembled WGS sequence"/>
</dbReference>
<evidence type="ECO:0000259" key="9">
    <source>
        <dbReference type="Pfam" id="PF13231"/>
    </source>
</evidence>
<dbReference type="InterPro" id="IPR038731">
    <property type="entry name" value="RgtA/B/C-like"/>
</dbReference>
<protein>
    <submittedName>
        <fullName evidence="10">Glycosyltransferase family 39 protein</fullName>
        <ecNumber evidence="10">2.4.-.-</ecNumber>
    </submittedName>
</protein>
<evidence type="ECO:0000313" key="11">
    <source>
        <dbReference type="Proteomes" id="UP001438008"/>
    </source>
</evidence>
<keyword evidence="3 10" id="KW-0328">Glycosyltransferase</keyword>
<evidence type="ECO:0000256" key="3">
    <source>
        <dbReference type="ARBA" id="ARBA00022676"/>
    </source>
</evidence>
<name>A0ABV1FLQ2_9FIRM</name>
<dbReference type="EMBL" id="JBBMFE010000022">
    <property type="protein sequence ID" value="MEQ2473994.1"/>
    <property type="molecule type" value="Genomic_DNA"/>
</dbReference>
<evidence type="ECO:0000313" key="10">
    <source>
        <dbReference type="EMBL" id="MEQ2473994.1"/>
    </source>
</evidence>
<reference evidence="10 11" key="1">
    <citation type="submission" date="2024-03" db="EMBL/GenBank/DDBJ databases">
        <title>Human intestinal bacterial collection.</title>
        <authorList>
            <person name="Pauvert C."/>
            <person name="Hitch T.C.A."/>
            <person name="Clavel T."/>
        </authorList>
    </citation>
    <scope>NUCLEOTIDE SEQUENCE [LARGE SCALE GENOMIC DNA]</scope>
    <source>
        <strain evidence="10 11">CLA-AA-H132</strain>
    </source>
</reference>
<dbReference type="PANTHER" id="PTHR33908:SF11">
    <property type="entry name" value="MEMBRANE PROTEIN"/>
    <property type="match status" value="1"/>
</dbReference>
<evidence type="ECO:0000256" key="6">
    <source>
        <dbReference type="ARBA" id="ARBA00022989"/>
    </source>
</evidence>
<feature type="transmembrane region" description="Helical" evidence="8">
    <location>
        <begin position="228"/>
        <end position="259"/>
    </location>
</feature>
<feature type="transmembrane region" description="Helical" evidence="8">
    <location>
        <begin position="12"/>
        <end position="32"/>
    </location>
</feature>
<feature type="transmembrane region" description="Helical" evidence="8">
    <location>
        <begin position="69"/>
        <end position="92"/>
    </location>
</feature>
<comment type="subcellular location">
    <subcellularLocation>
        <location evidence="1">Cell membrane</location>
        <topology evidence="1">Multi-pass membrane protein</topology>
    </subcellularLocation>
</comment>
<dbReference type="GO" id="GO:0016757">
    <property type="term" value="F:glycosyltransferase activity"/>
    <property type="evidence" value="ECO:0007669"/>
    <property type="project" value="UniProtKB-KW"/>
</dbReference>
<evidence type="ECO:0000256" key="4">
    <source>
        <dbReference type="ARBA" id="ARBA00022679"/>
    </source>
</evidence>
<dbReference type="EC" id="2.4.-.-" evidence="10"/>
<feature type="transmembrane region" description="Helical" evidence="8">
    <location>
        <begin position="151"/>
        <end position="171"/>
    </location>
</feature>
<keyword evidence="5 8" id="KW-0812">Transmembrane</keyword>
<keyword evidence="6 8" id="KW-1133">Transmembrane helix</keyword>
<keyword evidence="11" id="KW-1185">Reference proteome</keyword>
<dbReference type="RefSeq" id="WP_349165490.1">
    <property type="nucleotide sequence ID" value="NZ_JBBMFE010000022.1"/>
</dbReference>
<feature type="domain" description="Glycosyltransferase RgtA/B/C/D-like" evidence="9">
    <location>
        <begin position="136"/>
        <end position="287"/>
    </location>
</feature>
<evidence type="ECO:0000256" key="8">
    <source>
        <dbReference type="SAM" id="Phobius"/>
    </source>
</evidence>
<evidence type="ECO:0000256" key="2">
    <source>
        <dbReference type="ARBA" id="ARBA00022475"/>
    </source>
</evidence>
<dbReference type="PANTHER" id="PTHR33908">
    <property type="entry name" value="MANNOSYLTRANSFERASE YKCB-RELATED"/>
    <property type="match status" value="1"/>
</dbReference>
<dbReference type="Pfam" id="PF13231">
    <property type="entry name" value="PMT_2"/>
    <property type="match status" value="1"/>
</dbReference>
<organism evidence="10 11">
    <name type="scientific">Laedolimicola intestinihominis</name>
    <dbReference type="NCBI Taxonomy" id="3133166"/>
    <lineage>
        <taxon>Bacteria</taxon>
        <taxon>Bacillati</taxon>
        <taxon>Bacillota</taxon>
        <taxon>Clostridia</taxon>
        <taxon>Lachnospirales</taxon>
        <taxon>Lachnospiraceae</taxon>
        <taxon>Laedolimicola</taxon>
    </lineage>
</organism>
<evidence type="ECO:0000256" key="7">
    <source>
        <dbReference type="ARBA" id="ARBA00023136"/>
    </source>
</evidence>
<evidence type="ECO:0000256" key="1">
    <source>
        <dbReference type="ARBA" id="ARBA00004651"/>
    </source>
</evidence>
<sequence>MSAKIQKICVGLFSGGAALVWLRICYMAAVSLNETKKIVLLALGLLAVFLLLTFLTEKLSGRLKNEKRFWRGASLTLLLLMAAGLLYCGLQLRVYPGWDFGSVYQGAVEIAEDGAFSESSNWYFTTYPNNVAVCMFLAVFFKIFGGLCSYITLGVLLNVGLIVLGIAFLFLLAEQLYGGRLAWLALVVCACFLPFYMHAAIFYTDTFALPFVTGCFLSYQLRKKDARFLLLTAAVLAVGYKVKGSLGVILIALLIHIWLGKEEAAERMKKSLLLLIPFLALVGALTVIPQKMPFFDATDSYQNEFPVEHWLALGLTGVGGYDANVYWMTASVEGKAEKQETDRTYIKEKLEEYGNEGLRQHLDSKIVFTWGDGVYFAPEKLKRDPLRESRLHSRFLYDGADYAKTYRYCNAVQLLLLGGILLSLLVNFFGKCETREIQAMQIAVFGLFLFLLIWETRSRYLVNFVPIFILLGIDGIQGIRFLLPVKKAGK</sequence>
<proteinExistence type="predicted"/>
<keyword evidence="4 10" id="KW-0808">Transferase</keyword>
<accession>A0ABV1FLQ2</accession>